<dbReference type="PRINTS" id="PR01657">
    <property type="entry name" value="MCMFAMILY"/>
</dbReference>
<dbReference type="Proteomes" id="UP000093954">
    <property type="component" value="Unassembled WGS sequence"/>
</dbReference>
<dbReference type="Gene3D" id="3.40.50.300">
    <property type="entry name" value="P-loop containing nucleotide triphosphate hydrolases"/>
    <property type="match status" value="1"/>
</dbReference>
<evidence type="ECO:0000256" key="3">
    <source>
        <dbReference type="ARBA" id="ARBA00022840"/>
    </source>
</evidence>
<feature type="domain" description="AAA+ ATPase" evidence="4">
    <location>
        <begin position="209"/>
        <end position="396"/>
    </location>
</feature>
<dbReference type="GO" id="GO:0003677">
    <property type="term" value="F:DNA binding"/>
    <property type="evidence" value="ECO:0007669"/>
    <property type="project" value="InterPro"/>
</dbReference>
<dbReference type="PANTHER" id="PTHR32039">
    <property type="entry name" value="MAGNESIUM-CHELATASE SUBUNIT CHLI"/>
    <property type="match status" value="1"/>
</dbReference>
<dbReference type="InterPro" id="IPR014721">
    <property type="entry name" value="Ribsml_uS5_D2-typ_fold_subgr"/>
</dbReference>
<evidence type="ECO:0000256" key="1">
    <source>
        <dbReference type="ARBA" id="ARBA00006354"/>
    </source>
</evidence>
<dbReference type="InterPro" id="IPR001208">
    <property type="entry name" value="MCM_dom"/>
</dbReference>
<gene>
    <name evidence="5" type="primary">comM</name>
    <name evidence="5" type="ORF">CLRAG_10810</name>
</gene>
<reference evidence="5 6" key="1">
    <citation type="journal article" date="2012" name="Front. Microbiol.">
        <title>Draft Genome Sequence of the Virulent Strain 01-B526 of the Fish Pathogen Aeromonas salmonicida.</title>
        <authorList>
            <person name="Charette S.J."/>
            <person name="Brochu F."/>
            <person name="Boyle B."/>
            <person name="Filion G."/>
            <person name="Tanaka K.H."/>
            <person name="Derome N."/>
        </authorList>
    </citation>
    <scope>NUCLEOTIDE SEQUENCE [LARGE SCALE GENOMIC DNA]</scope>
    <source>
        <strain evidence="5 6">P11</strain>
    </source>
</reference>
<dbReference type="InterPro" id="IPR025158">
    <property type="entry name" value="Mg_chelat-rel_C"/>
</dbReference>
<dbReference type="AlphaFoldDB" id="A0A1A6AXI3"/>
<dbReference type="Pfam" id="PF01078">
    <property type="entry name" value="Mg_chelatase"/>
    <property type="match status" value="1"/>
</dbReference>
<dbReference type="InterPro" id="IPR004482">
    <property type="entry name" value="Mg_chelat-rel"/>
</dbReference>
<dbReference type="Pfam" id="PF13335">
    <property type="entry name" value="Mg_chelatase_C"/>
    <property type="match status" value="1"/>
</dbReference>
<dbReference type="InterPro" id="IPR027417">
    <property type="entry name" value="P-loop_NTPase"/>
</dbReference>
<comment type="caution">
    <text evidence="5">The sequence shown here is derived from an EMBL/GenBank/DDBJ whole genome shotgun (WGS) entry which is preliminary data.</text>
</comment>
<dbReference type="SUPFAM" id="SSF52540">
    <property type="entry name" value="P-loop containing nucleoside triphosphate hydrolases"/>
    <property type="match status" value="1"/>
</dbReference>
<keyword evidence="2" id="KW-0547">Nucleotide-binding</keyword>
<dbReference type="SUPFAM" id="SSF54211">
    <property type="entry name" value="Ribosomal protein S5 domain 2-like"/>
    <property type="match status" value="1"/>
</dbReference>
<dbReference type="InterPro" id="IPR003593">
    <property type="entry name" value="AAA+_ATPase"/>
</dbReference>
<keyword evidence="6" id="KW-1185">Reference proteome</keyword>
<dbReference type="InterPro" id="IPR000523">
    <property type="entry name" value="Mg_chelatse_chII-like_cat_dom"/>
</dbReference>
<dbReference type="InterPro" id="IPR020568">
    <property type="entry name" value="Ribosomal_Su5_D2-typ_SF"/>
</dbReference>
<evidence type="ECO:0000313" key="5">
    <source>
        <dbReference type="EMBL" id="OBR94743.1"/>
    </source>
</evidence>
<evidence type="ECO:0000259" key="4">
    <source>
        <dbReference type="SMART" id="SM00382"/>
    </source>
</evidence>
<dbReference type="Pfam" id="PF13541">
    <property type="entry name" value="ChlI"/>
    <property type="match status" value="1"/>
</dbReference>
<evidence type="ECO:0000313" key="6">
    <source>
        <dbReference type="Proteomes" id="UP000093954"/>
    </source>
</evidence>
<dbReference type="RefSeq" id="WP_065077442.1">
    <property type="nucleotide sequence ID" value="NZ_LROS01000011.1"/>
</dbReference>
<name>A0A1A6AXI3_9CLOT</name>
<dbReference type="EMBL" id="LROS01000011">
    <property type="protein sequence ID" value="OBR94743.1"/>
    <property type="molecule type" value="Genomic_DNA"/>
</dbReference>
<dbReference type="SMART" id="SM00382">
    <property type="entry name" value="AAA"/>
    <property type="match status" value="1"/>
</dbReference>
<proteinExistence type="inferred from homology"/>
<keyword evidence="3" id="KW-0067">ATP-binding</keyword>
<protein>
    <submittedName>
        <fullName evidence="5">Competence protein ComM</fullName>
    </submittedName>
</protein>
<dbReference type="NCBIfam" id="TIGR00368">
    <property type="entry name" value="YifB family Mg chelatase-like AAA ATPase"/>
    <property type="match status" value="1"/>
</dbReference>
<accession>A0A1A6AXI3</accession>
<comment type="similarity">
    <text evidence="1">Belongs to the Mg-chelatase subunits D/I family. ComM subfamily.</text>
</comment>
<dbReference type="InterPro" id="IPR045006">
    <property type="entry name" value="CHLI-like"/>
</dbReference>
<sequence>MAVKLNTASFLGVEGNIVSVEVDIERGLPCFNIVGLADTSVKESKERVKASIINSGFEFPVKKIIVNLAPADMRKVGSLFDLPIALGILMATNQINFADCRNFLIMGELSLSGELNKVRGVLPITIEGMKNNIKNFIVPIGNAEECSAINKINCYAFNNLKEVVYFIKYRDLVPFSHKTINIESKNALDFSDILGQESCKRALEVAAAGNHNILMIGPPGSGKTMMAKRIPTILPNLSYEDALEVTKIYSVTGSLNKNEGLITKPPFRNPHHTSTTASLIGGGKNLMPGEISLAHNGVLFLDEILEFRKNVLETLRQPLEEKKITINRAYGRVTFPCNFMTVLATNPCPCGNFASKKECNCTEFQRKRYISKLSGPILDRIDLFTFVNSLDFKDIENYSRGEPSKNIKSRVEKARKIQKQRFKNEGIHYNSEMSSKLIRKYCYLDERSLLLIKSIYVKYNLTTRAYSRILKVARTIADLNNSKKIQEPHLIEALHYRKFLDEKFL</sequence>
<dbReference type="PANTHER" id="PTHR32039:SF7">
    <property type="entry name" value="COMPETENCE PROTEIN COMM"/>
    <property type="match status" value="1"/>
</dbReference>
<dbReference type="Gene3D" id="3.30.230.10">
    <property type="match status" value="1"/>
</dbReference>
<organism evidence="5 6">
    <name type="scientific">Clostridium ragsdalei P11</name>
    <dbReference type="NCBI Taxonomy" id="1353534"/>
    <lineage>
        <taxon>Bacteria</taxon>
        <taxon>Bacillati</taxon>
        <taxon>Bacillota</taxon>
        <taxon>Clostridia</taxon>
        <taxon>Eubacteriales</taxon>
        <taxon>Clostridiaceae</taxon>
        <taxon>Clostridium</taxon>
    </lineage>
</organism>
<evidence type="ECO:0000256" key="2">
    <source>
        <dbReference type="ARBA" id="ARBA00022741"/>
    </source>
</evidence>
<dbReference type="GO" id="GO:0005524">
    <property type="term" value="F:ATP binding"/>
    <property type="evidence" value="ECO:0007669"/>
    <property type="project" value="UniProtKB-KW"/>
</dbReference>
<dbReference type="PATRIC" id="fig|1353534.3.peg.1101"/>